<sequence>MLDRSGFWAAHLGPSLEADLDDELAEMFDEPLSAIRATYEELTDPAGWPVFSVDAGGGARLALIYRNFVEDGGIDFLFAGGLRERYIRIAVIEGALEGPGISWAELASVADRQHGYLERDRTLLLTFAGQGHSGVHIAVSSDSHWFGSRV</sequence>
<keyword evidence="2" id="KW-1185">Reference proteome</keyword>
<reference evidence="1 2" key="1">
    <citation type="submission" date="2015-10" db="EMBL/GenBank/DDBJ databases">
        <authorList>
            <person name="Gilbert D.G."/>
        </authorList>
    </citation>
    <scope>NUCLEOTIDE SEQUENCE [LARGE SCALE GENOMIC DNA]</scope>
    <source>
        <strain evidence="1 2">NRRL B-16712</strain>
    </source>
</reference>
<dbReference type="AlphaFoldDB" id="A0A0X3V8Z4"/>
<protein>
    <submittedName>
        <fullName evidence="1">Uncharacterized protein</fullName>
    </submittedName>
</protein>
<accession>A0A0X3V8Z4</accession>
<evidence type="ECO:0000313" key="2">
    <source>
        <dbReference type="Proteomes" id="UP000053244"/>
    </source>
</evidence>
<evidence type="ECO:0000313" key="1">
    <source>
        <dbReference type="EMBL" id="KUL41245.1"/>
    </source>
</evidence>
<proteinExistence type="predicted"/>
<dbReference type="EMBL" id="LLZH01000015">
    <property type="protein sequence ID" value="KUL41245.1"/>
    <property type="molecule type" value="Genomic_DNA"/>
</dbReference>
<comment type="caution">
    <text evidence="1">The sequence shown here is derived from an EMBL/GenBank/DDBJ whole genome shotgun (WGS) entry which is preliminary data.</text>
</comment>
<gene>
    <name evidence="1" type="ORF">ADL15_05080</name>
</gene>
<name>A0A0X3V8Z4_9ACTN</name>
<organism evidence="1 2">
    <name type="scientific">Actinoplanes awajinensis subsp. mycoplanecinus</name>
    <dbReference type="NCBI Taxonomy" id="135947"/>
    <lineage>
        <taxon>Bacteria</taxon>
        <taxon>Bacillati</taxon>
        <taxon>Actinomycetota</taxon>
        <taxon>Actinomycetes</taxon>
        <taxon>Micromonosporales</taxon>
        <taxon>Micromonosporaceae</taxon>
        <taxon>Actinoplanes</taxon>
    </lineage>
</organism>
<dbReference type="Proteomes" id="UP000053244">
    <property type="component" value="Unassembled WGS sequence"/>
</dbReference>